<feature type="region of interest" description="Disordered" evidence="1">
    <location>
        <begin position="29"/>
        <end position="89"/>
    </location>
</feature>
<feature type="compositionally biased region" description="Polar residues" evidence="1">
    <location>
        <begin position="29"/>
        <end position="40"/>
    </location>
</feature>
<gene>
    <name evidence="2" type="ORF">ILUMI_20495</name>
</gene>
<keyword evidence="3" id="KW-1185">Reference proteome</keyword>
<dbReference type="Proteomes" id="UP000801492">
    <property type="component" value="Unassembled WGS sequence"/>
</dbReference>
<dbReference type="AlphaFoldDB" id="A0A8K0CI60"/>
<organism evidence="2 3">
    <name type="scientific">Ignelater luminosus</name>
    <name type="common">Cucubano</name>
    <name type="synonym">Pyrophorus luminosus</name>
    <dbReference type="NCBI Taxonomy" id="2038154"/>
    <lineage>
        <taxon>Eukaryota</taxon>
        <taxon>Metazoa</taxon>
        <taxon>Ecdysozoa</taxon>
        <taxon>Arthropoda</taxon>
        <taxon>Hexapoda</taxon>
        <taxon>Insecta</taxon>
        <taxon>Pterygota</taxon>
        <taxon>Neoptera</taxon>
        <taxon>Endopterygota</taxon>
        <taxon>Coleoptera</taxon>
        <taxon>Polyphaga</taxon>
        <taxon>Elateriformia</taxon>
        <taxon>Elateroidea</taxon>
        <taxon>Elateridae</taxon>
        <taxon>Agrypninae</taxon>
        <taxon>Pyrophorini</taxon>
        <taxon>Ignelater</taxon>
    </lineage>
</organism>
<accession>A0A8K0CI60</accession>
<sequence>MPKRGEIDIWASVASWFFRPSEALPLTTIASNDQISPTCTASSRPLVPSARSSASPATSSGTSPPRPSSTSASALHREEQQQRTERERVFQPPTICTSCAAGIGNPKFCKAHSKRRMKTIMGGPKKMTKKKQNLKFGKENEVR</sequence>
<reference evidence="2" key="1">
    <citation type="submission" date="2019-08" db="EMBL/GenBank/DDBJ databases">
        <title>The genome of the North American firefly Photinus pyralis.</title>
        <authorList>
            <consortium name="Photinus pyralis genome working group"/>
            <person name="Fallon T.R."/>
            <person name="Sander Lower S.E."/>
            <person name="Weng J.-K."/>
        </authorList>
    </citation>
    <scope>NUCLEOTIDE SEQUENCE</scope>
    <source>
        <strain evidence="2">TRF0915ILg1</strain>
        <tissue evidence="2">Whole body</tissue>
    </source>
</reference>
<proteinExistence type="predicted"/>
<evidence type="ECO:0000313" key="3">
    <source>
        <dbReference type="Proteomes" id="UP000801492"/>
    </source>
</evidence>
<comment type="caution">
    <text evidence="2">The sequence shown here is derived from an EMBL/GenBank/DDBJ whole genome shotgun (WGS) entry which is preliminary data.</text>
</comment>
<protein>
    <submittedName>
        <fullName evidence="2">Uncharacterized protein</fullName>
    </submittedName>
</protein>
<dbReference type="EMBL" id="VTPC01089756">
    <property type="protein sequence ID" value="KAF2885722.1"/>
    <property type="molecule type" value="Genomic_DNA"/>
</dbReference>
<feature type="compositionally biased region" description="Low complexity" evidence="1">
    <location>
        <begin position="41"/>
        <end position="74"/>
    </location>
</feature>
<feature type="compositionally biased region" description="Basic and acidic residues" evidence="1">
    <location>
        <begin position="75"/>
        <end position="89"/>
    </location>
</feature>
<feature type="region of interest" description="Disordered" evidence="1">
    <location>
        <begin position="117"/>
        <end position="143"/>
    </location>
</feature>
<evidence type="ECO:0000256" key="1">
    <source>
        <dbReference type="SAM" id="MobiDB-lite"/>
    </source>
</evidence>
<name>A0A8K0CI60_IGNLU</name>
<evidence type="ECO:0000313" key="2">
    <source>
        <dbReference type="EMBL" id="KAF2885722.1"/>
    </source>
</evidence>
<dbReference type="OrthoDB" id="10636780at2759"/>